<dbReference type="GO" id="GO:0006869">
    <property type="term" value="P:lipid transport"/>
    <property type="evidence" value="ECO:0007669"/>
    <property type="project" value="UniProtKB-KW"/>
</dbReference>
<proteinExistence type="inferred from homology"/>
<gene>
    <name evidence="13" type="ORF">ElyMa_004249300</name>
</gene>
<sequence>MESIKNYFKTLGKGFFNKLFERSIRLYIQNHLGEFLIGKLSTDQVDVGLDGGSFANLYLNAETINERLEQVNVPFVLVDGYVDVLHLRIPWADISTESIIVEVDGLMLTLKLKEEEVDDGMDMKSMLESMTASMVEEMMKADIAASDIQKISEVGKEASPFESIELMSEFIQSITSRIQVHLTNVIIRTEKSPGVSMELSIESLEYYDKDCSTKKGNKTSNSKATPTGFSNKVLEISKVTLNLEEIWNRTESPAPLDPIQQSSVAFDIAMSSPPTSGNYLQHSSMSQSIYPGMTSVDPLPPGGSRGQQTGGLVPIITMEKTQTINIQIKNDDLLPGPAVDVSWNVESFHILLSPCVLRMIDQLLHSGFKDGDKAREAPKQTPMTHEDFELCRKVALEEEKQGKLSPPSNNIDVPPLSLESHMEMMHGASAGSLLMDEDMFFSAMPPGTRKDSAVDMSDSASVSTFGANSTFSTTNENPSGNSSRYRGWDDNTARTQNVNITLPFFSLTVLLEDPEAGVVLPEQQRSRSSSSISSAGNFSARQTAQQPTLSASYPMKVGTGASAVDQQFRPSSVPKSFSSVVDPVVPFHRPQDQLKPFSFAMNNHDETDDDDDEEEVFHDSGDYFEPRTPVLESKKDISGADNLQSKRTSSLSPPKPINTSSHKPPVYKQQSSTGSLVDGTNSMQRVAVAFFQSVSKVDCRKPLHKLRDEIATILPFDHIGVLAKPVHVELAQESRHSETKNKLKVAFGKLEVIECLFDCFSGTSDFSHVALPKLPQYSMFSITAIFGKFLHLTATLVMMINRTSNYSLHLLLH</sequence>
<dbReference type="Proteomes" id="UP000762676">
    <property type="component" value="Unassembled WGS sequence"/>
</dbReference>
<evidence type="ECO:0000256" key="7">
    <source>
        <dbReference type="ARBA" id="ARBA00023006"/>
    </source>
</evidence>
<dbReference type="AlphaFoldDB" id="A0AAV4GSN1"/>
<feature type="compositionally biased region" description="Acidic residues" evidence="12">
    <location>
        <begin position="606"/>
        <end position="616"/>
    </location>
</feature>
<evidence type="ECO:0000256" key="9">
    <source>
        <dbReference type="ARBA" id="ARBA00023136"/>
    </source>
</evidence>
<comment type="catalytic activity">
    <reaction evidence="11">
        <text>a 1,2-diacyl-sn-glycero-3-phosphoethanolamine(in) = a 1,2-diacyl-sn-glycero-3-phosphoethanolamine(out)</text>
        <dbReference type="Rhea" id="RHEA:38895"/>
        <dbReference type="ChEBI" id="CHEBI:64612"/>
    </reaction>
</comment>
<dbReference type="GO" id="GO:0032266">
    <property type="term" value="F:phosphatidylinositol-3-phosphate binding"/>
    <property type="evidence" value="ECO:0007669"/>
    <property type="project" value="TreeGrafter"/>
</dbReference>
<evidence type="ECO:0000256" key="10">
    <source>
        <dbReference type="ARBA" id="ARBA00024479"/>
    </source>
</evidence>
<dbReference type="InterPro" id="IPR026849">
    <property type="entry name" value="ATG2"/>
</dbReference>
<dbReference type="GO" id="GO:0005789">
    <property type="term" value="C:endoplasmic reticulum membrane"/>
    <property type="evidence" value="ECO:0007669"/>
    <property type="project" value="UniProtKB-SubCell"/>
</dbReference>
<evidence type="ECO:0000256" key="11">
    <source>
        <dbReference type="ARBA" id="ARBA00024615"/>
    </source>
</evidence>
<comment type="caution">
    <text evidence="13">The sequence shown here is derived from an EMBL/GenBank/DDBJ whole genome shotgun (WGS) entry which is preliminary data.</text>
</comment>
<evidence type="ECO:0000256" key="2">
    <source>
        <dbReference type="ARBA" id="ARBA00004623"/>
    </source>
</evidence>
<evidence type="ECO:0000256" key="6">
    <source>
        <dbReference type="ARBA" id="ARBA00022824"/>
    </source>
</evidence>
<evidence type="ECO:0000256" key="3">
    <source>
        <dbReference type="ARBA" id="ARBA00009714"/>
    </source>
</evidence>
<keyword evidence="9" id="KW-0472">Membrane</keyword>
<evidence type="ECO:0000256" key="5">
    <source>
        <dbReference type="ARBA" id="ARBA00022448"/>
    </source>
</evidence>
<feature type="compositionally biased region" description="Polar residues" evidence="12">
    <location>
        <begin position="535"/>
        <end position="547"/>
    </location>
</feature>
<evidence type="ECO:0000256" key="8">
    <source>
        <dbReference type="ARBA" id="ARBA00023055"/>
    </source>
</evidence>
<dbReference type="GO" id="GO:0034045">
    <property type="term" value="C:phagophore assembly site membrane"/>
    <property type="evidence" value="ECO:0007669"/>
    <property type="project" value="UniProtKB-SubCell"/>
</dbReference>
<evidence type="ECO:0000256" key="4">
    <source>
        <dbReference type="ARBA" id="ARBA00018070"/>
    </source>
</evidence>
<evidence type="ECO:0000256" key="1">
    <source>
        <dbReference type="ARBA" id="ARBA00004406"/>
    </source>
</evidence>
<dbReference type="GO" id="GO:0061908">
    <property type="term" value="C:phagophore"/>
    <property type="evidence" value="ECO:0007669"/>
    <property type="project" value="TreeGrafter"/>
</dbReference>
<keyword evidence="8" id="KW-0445">Lipid transport</keyword>
<comment type="similarity">
    <text evidence="3">Belongs to the ATG2 family.</text>
</comment>
<evidence type="ECO:0000313" key="13">
    <source>
        <dbReference type="EMBL" id="GFR88331.1"/>
    </source>
</evidence>
<keyword evidence="14" id="KW-1185">Reference proteome</keyword>
<dbReference type="GO" id="GO:0000422">
    <property type="term" value="P:autophagy of mitochondrion"/>
    <property type="evidence" value="ECO:0007669"/>
    <property type="project" value="TreeGrafter"/>
</dbReference>
<protein>
    <recommendedName>
        <fullName evidence="4">Autophagy-related protein 2</fullName>
    </recommendedName>
</protein>
<comment type="subcellular location">
    <subcellularLocation>
        <location evidence="1">Endoplasmic reticulum membrane</location>
        <topology evidence="1">Peripheral membrane protein</topology>
    </subcellularLocation>
    <subcellularLocation>
        <location evidence="2">Preautophagosomal structure membrane</location>
        <topology evidence="2">Peripheral membrane protein</topology>
    </subcellularLocation>
</comment>
<reference evidence="13 14" key="1">
    <citation type="journal article" date="2021" name="Elife">
        <title>Chloroplast acquisition without the gene transfer in kleptoplastic sea slugs, Plakobranchus ocellatus.</title>
        <authorList>
            <person name="Maeda T."/>
            <person name="Takahashi S."/>
            <person name="Yoshida T."/>
            <person name="Shimamura S."/>
            <person name="Takaki Y."/>
            <person name="Nagai Y."/>
            <person name="Toyoda A."/>
            <person name="Suzuki Y."/>
            <person name="Arimoto A."/>
            <person name="Ishii H."/>
            <person name="Satoh N."/>
            <person name="Nishiyama T."/>
            <person name="Hasebe M."/>
            <person name="Maruyama T."/>
            <person name="Minagawa J."/>
            <person name="Obokata J."/>
            <person name="Shigenobu S."/>
        </authorList>
    </citation>
    <scope>NUCLEOTIDE SEQUENCE [LARGE SCALE GENOMIC DNA]</scope>
</reference>
<dbReference type="GO" id="GO:0000045">
    <property type="term" value="P:autophagosome assembly"/>
    <property type="evidence" value="ECO:0007669"/>
    <property type="project" value="TreeGrafter"/>
</dbReference>
<dbReference type="GO" id="GO:0061723">
    <property type="term" value="P:glycophagy"/>
    <property type="evidence" value="ECO:0007669"/>
    <property type="project" value="TreeGrafter"/>
</dbReference>
<accession>A0AAV4GSN1</accession>
<dbReference type="GO" id="GO:0034727">
    <property type="term" value="P:piecemeal microautophagy of the nucleus"/>
    <property type="evidence" value="ECO:0007669"/>
    <property type="project" value="TreeGrafter"/>
</dbReference>
<evidence type="ECO:0000256" key="12">
    <source>
        <dbReference type="SAM" id="MobiDB-lite"/>
    </source>
</evidence>
<keyword evidence="6" id="KW-0256">Endoplasmic reticulum</keyword>
<keyword evidence="5" id="KW-0813">Transport</keyword>
<dbReference type="PANTHER" id="PTHR13190">
    <property type="entry name" value="AUTOPHAGY-RELATED 2, ISOFORM A"/>
    <property type="match status" value="1"/>
</dbReference>
<feature type="compositionally biased region" description="Polar residues" evidence="12">
    <location>
        <begin position="641"/>
        <end position="678"/>
    </location>
</feature>
<comment type="catalytic activity">
    <reaction evidence="10">
        <text>a 1,2-diacyl-sn-glycero-3-phospho-L-serine(in) = a 1,2-diacyl-sn-glycero-3-phospho-L-serine(out)</text>
        <dbReference type="Rhea" id="RHEA:38663"/>
        <dbReference type="ChEBI" id="CHEBI:57262"/>
    </reaction>
</comment>
<name>A0AAV4GSN1_9GAST</name>
<feature type="region of interest" description="Disordered" evidence="12">
    <location>
        <begin position="520"/>
        <end position="547"/>
    </location>
</feature>
<evidence type="ECO:0000313" key="14">
    <source>
        <dbReference type="Proteomes" id="UP000762676"/>
    </source>
</evidence>
<dbReference type="GO" id="GO:0043495">
    <property type="term" value="F:protein-membrane adaptor activity"/>
    <property type="evidence" value="ECO:0007669"/>
    <property type="project" value="TreeGrafter"/>
</dbReference>
<organism evidence="13 14">
    <name type="scientific">Elysia marginata</name>
    <dbReference type="NCBI Taxonomy" id="1093978"/>
    <lineage>
        <taxon>Eukaryota</taxon>
        <taxon>Metazoa</taxon>
        <taxon>Spiralia</taxon>
        <taxon>Lophotrochozoa</taxon>
        <taxon>Mollusca</taxon>
        <taxon>Gastropoda</taxon>
        <taxon>Heterobranchia</taxon>
        <taxon>Euthyneura</taxon>
        <taxon>Panpulmonata</taxon>
        <taxon>Sacoglossa</taxon>
        <taxon>Placobranchoidea</taxon>
        <taxon>Plakobranchidae</taxon>
        <taxon>Elysia</taxon>
    </lineage>
</organism>
<dbReference type="GO" id="GO:0061709">
    <property type="term" value="P:reticulophagy"/>
    <property type="evidence" value="ECO:0007669"/>
    <property type="project" value="TreeGrafter"/>
</dbReference>
<keyword evidence="7" id="KW-0072">Autophagy</keyword>
<dbReference type="EMBL" id="BMAT01008564">
    <property type="protein sequence ID" value="GFR88331.1"/>
    <property type="molecule type" value="Genomic_DNA"/>
</dbReference>
<feature type="region of interest" description="Disordered" evidence="12">
    <location>
        <begin position="600"/>
        <end position="678"/>
    </location>
</feature>
<dbReference type="PANTHER" id="PTHR13190:SF1">
    <property type="entry name" value="AUTOPHAGY-RELATED 2, ISOFORM A"/>
    <property type="match status" value="1"/>
</dbReference>